<dbReference type="InterPro" id="IPR025970">
    <property type="entry name" value="SusE"/>
</dbReference>
<comment type="caution">
    <text evidence="3">The sequence shown here is derived from an EMBL/GenBank/DDBJ whole genome shotgun (WGS) entry which is preliminary data.</text>
</comment>
<dbReference type="Pfam" id="PF14292">
    <property type="entry name" value="SusE"/>
    <property type="match status" value="2"/>
</dbReference>
<protein>
    <submittedName>
        <fullName evidence="3">SusE outer membrane family protein</fullName>
    </submittedName>
</protein>
<feature type="signal peptide" evidence="1">
    <location>
        <begin position="1"/>
        <end position="20"/>
    </location>
</feature>
<dbReference type="EMBL" id="MKGI01000043">
    <property type="protein sequence ID" value="OEL11283.1"/>
    <property type="molecule type" value="Genomic_DNA"/>
</dbReference>
<dbReference type="KEGG" id="cnr:EB819_04045"/>
<reference evidence="3 4" key="1">
    <citation type="submission" date="2016-09" db="EMBL/GenBank/DDBJ databases">
        <authorList>
            <person name="Capua I."/>
            <person name="De Benedictis P."/>
            <person name="Joannis T."/>
            <person name="Lombin L.H."/>
            <person name="Cattoli G."/>
        </authorList>
    </citation>
    <scope>NUCLEOTIDE SEQUENCE [LARGE SCALE GENOMIC DNA]</scope>
    <source>
        <strain evidence="3 4">NRS-1</strain>
    </source>
</reference>
<dbReference type="CDD" id="cd12967">
    <property type="entry name" value="CBM_SusE-F_like_u1"/>
    <property type="match status" value="1"/>
</dbReference>
<dbReference type="RefSeq" id="WP_083250156.1">
    <property type="nucleotide sequence ID" value="NZ_CP034157.1"/>
</dbReference>
<dbReference type="GO" id="GO:2001070">
    <property type="term" value="F:starch binding"/>
    <property type="evidence" value="ECO:0007669"/>
    <property type="project" value="InterPro"/>
</dbReference>
<dbReference type="STRING" id="237258.SAMN04489756_10142"/>
<keyword evidence="4" id="KW-1185">Reference proteome</keyword>
<dbReference type="OrthoDB" id="975117at2"/>
<evidence type="ECO:0000313" key="4">
    <source>
        <dbReference type="Proteomes" id="UP000095601"/>
    </source>
</evidence>
<evidence type="ECO:0000259" key="2">
    <source>
        <dbReference type="Pfam" id="PF14292"/>
    </source>
</evidence>
<dbReference type="CDD" id="cd12956">
    <property type="entry name" value="CBM_SusE-F_like"/>
    <property type="match status" value="1"/>
</dbReference>
<dbReference type="PATRIC" id="fig|237258.4.peg.2314"/>
<feature type="chain" id="PRO_5009186957" evidence="1">
    <location>
        <begin position="21"/>
        <end position="445"/>
    </location>
</feature>
<name>A0A1E5UED5_9FLAO</name>
<dbReference type="Proteomes" id="UP000095601">
    <property type="component" value="Unassembled WGS sequence"/>
</dbReference>
<dbReference type="Gene3D" id="2.60.40.3620">
    <property type="match status" value="2"/>
</dbReference>
<dbReference type="AlphaFoldDB" id="A0A1E5UED5"/>
<sequence>MKNIIKFLSLVLLLPFVLHSCNNEDYRDWTKAEPSFKLYDTSLGSNVLYSTMENNPFRLTWDNLNAASSYDIVFSNSSDFTIKVKLGTSNKNTFTTTIGALNTALLQAGYSPYSIKKVYFRIEAGSNVSLPIAFDVQPYPVEVPVITAPTAGSVITLDANNPTGIAKTITWNDYSYGIDVKYLVEVSLSGANKFKELGTVNNLKLINVTNFDLDKLLLSVGGTIGVQGNFDIRVSAITKLVDPEIIKSSAIVTFKATPYQLSSFIYAPGGYQGWNPETANTLVSATSNGTYFGFINFPAAGTEFKYTQNRNWDVNWGDNGADGTLELNGSNLLSPSAGYYKVTVDTNSLTHSMVPYSVGLVGGFNSWGSSPDAQMEWDDSILKFKIVVTLPAGEFKFRVNSDWGENYGDDGADGTLNAGGSNLNITSAGTYTITFDPFNMVYTIN</sequence>
<evidence type="ECO:0000313" key="3">
    <source>
        <dbReference type="EMBL" id="OEL11283.1"/>
    </source>
</evidence>
<feature type="domain" description="SusE outer membrane protein" evidence="2">
    <location>
        <begin position="144"/>
        <end position="234"/>
    </location>
</feature>
<proteinExistence type="predicted"/>
<accession>A0A1E5UED5</accession>
<organism evidence="3 4">
    <name type="scientific">Cloacibacterium normanense</name>
    <dbReference type="NCBI Taxonomy" id="237258"/>
    <lineage>
        <taxon>Bacteria</taxon>
        <taxon>Pseudomonadati</taxon>
        <taxon>Bacteroidota</taxon>
        <taxon>Flavobacteriia</taxon>
        <taxon>Flavobacteriales</taxon>
        <taxon>Weeksellaceae</taxon>
    </lineage>
</organism>
<evidence type="ECO:0000256" key="1">
    <source>
        <dbReference type="SAM" id="SignalP"/>
    </source>
</evidence>
<gene>
    <name evidence="3" type="ORF">BHF72_2153</name>
</gene>
<keyword evidence="1" id="KW-0732">Signal</keyword>
<feature type="domain" description="SusE outer membrane protein" evidence="2">
    <location>
        <begin position="26"/>
        <end position="122"/>
    </location>
</feature>
<dbReference type="GO" id="GO:0019867">
    <property type="term" value="C:outer membrane"/>
    <property type="evidence" value="ECO:0007669"/>
    <property type="project" value="InterPro"/>
</dbReference>